<evidence type="ECO:0000256" key="2">
    <source>
        <dbReference type="ARBA" id="ARBA00012528"/>
    </source>
</evidence>
<sequence>MSSDSDQDSPKFVGRLSLQSLTWLRDRQIPAHPIAYSVAFEYQHNIINELVKRVNEFEKEGELDANALDLLFREFVLTKYIDFDSFNKTITDLVDETGSAVIEARNQLKEYRNFLKVAKEQLKAITDQDIKSMVESLSENTLSTFKAVNSLESHLSNVMAEIRVLQKKYTQIQKQARQDQLTGLLNRNALQTEFNQMVDDEMVNTITLAVGDIDHFKQFNDNHGHTIGDKVIKLVADTLKSNLKGSDIISRYGGEEFVILLPNTKLNDGMKLMNNIREKISNLGFVNKATSKKIDSITMSFGLSELHAQDNFHSLFDRADKGLYRSKLNGRNRVHCETPQKI</sequence>
<organism evidence="6 7">
    <name type="scientific">Pleionea litopenaei</name>
    <dbReference type="NCBI Taxonomy" id="3070815"/>
    <lineage>
        <taxon>Bacteria</taxon>
        <taxon>Pseudomonadati</taxon>
        <taxon>Pseudomonadota</taxon>
        <taxon>Gammaproteobacteria</taxon>
        <taxon>Oceanospirillales</taxon>
        <taxon>Pleioneaceae</taxon>
        <taxon>Pleionea</taxon>
    </lineage>
</organism>
<dbReference type="InterPro" id="IPR029787">
    <property type="entry name" value="Nucleotide_cyclase"/>
</dbReference>
<comment type="catalytic activity">
    <reaction evidence="3">
        <text>2 GTP = 3',3'-c-di-GMP + 2 diphosphate</text>
        <dbReference type="Rhea" id="RHEA:24898"/>
        <dbReference type="ChEBI" id="CHEBI:33019"/>
        <dbReference type="ChEBI" id="CHEBI:37565"/>
        <dbReference type="ChEBI" id="CHEBI:58805"/>
        <dbReference type="EC" id="2.7.7.65"/>
    </reaction>
</comment>
<feature type="coiled-coil region" evidence="4">
    <location>
        <begin position="101"/>
        <end position="175"/>
    </location>
</feature>
<keyword evidence="7" id="KW-1185">Reference proteome</keyword>
<dbReference type="FunFam" id="3.30.70.270:FF:000001">
    <property type="entry name" value="Diguanylate cyclase domain protein"/>
    <property type="match status" value="1"/>
</dbReference>
<proteinExistence type="predicted"/>
<keyword evidence="6" id="KW-0808">Transferase</keyword>
<dbReference type="CDD" id="cd01949">
    <property type="entry name" value="GGDEF"/>
    <property type="match status" value="1"/>
</dbReference>
<dbReference type="SMART" id="SM00267">
    <property type="entry name" value="GGDEF"/>
    <property type="match status" value="1"/>
</dbReference>
<comment type="cofactor">
    <cofactor evidence="1">
        <name>Mg(2+)</name>
        <dbReference type="ChEBI" id="CHEBI:18420"/>
    </cofactor>
</comment>
<dbReference type="AlphaFoldDB" id="A0AA51RR11"/>
<dbReference type="EMBL" id="CP133548">
    <property type="protein sequence ID" value="WMS86052.1"/>
    <property type="molecule type" value="Genomic_DNA"/>
</dbReference>
<dbReference type="KEGG" id="plei:Q9312_12570"/>
<keyword evidence="6" id="KW-0548">Nucleotidyltransferase</keyword>
<dbReference type="GO" id="GO:0052621">
    <property type="term" value="F:diguanylate cyclase activity"/>
    <property type="evidence" value="ECO:0007669"/>
    <property type="project" value="UniProtKB-EC"/>
</dbReference>
<feature type="domain" description="GGDEF" evidence="5">
    <location>
        <begin position="204"/>
        <end position="339"/>
    </location>
</feature>
<dbReference type="InterPro" id="IPR050469">
    <property type="entry name" value="Diguanylate_Cyclase"/>
</dbReference>
<dbReference type="PANTHER" id="PTHR45138">
    <property type="entry name" value="REGULATORY COMPONENTS OF SENSORY TRANSDUCTION SYSTEM"/>
    <property type="match status" value="1"/>
</dbReference>
<evidence type="ECO:0000256" key="3">
    <source>
        <dbReference type="ARBA" id="ARBA00034247"/>
    </source>
</evidence>
<keyword evidence="4" id="KW-0175">Coiled coil</keyword>
<dbReference type="NCBIfam" id="TIGR00254">
    <property type="entry name" value="GGDEF"/>
    <property type="match status" value="1"/>
</dbReference>
<evidence type="ECO:0000256" key="1">
    <source>
        <dbReference type="ARBA" id="ARBA00001946"/>
    </source>
</evidence>
<dbReference type="Pfam" id="PF00990">
    <property type="entry name" value="GGDEF"/>
    <property type="match status" value="1"/>
</dbReference>
<evidence type="ECO:0000256" key="4">
    <source>
        <dbReference type="SAM" id="Coils"/>
    </source>
</evidence>
<evidence type="ECO:0000259" key="5">
    <source>
        <dbReference type="PROSITE" id="PS50887"/>
    </source>
</evidence>
<protein>
    <recommendedName>
        <fullName evidence="2">diguanylate cyclase</fullName>
        <ecNumber evidence="2">2.7.7.65</ecNumber>
    </recommendedName>
</protein>
<dbReference type="Gene3D" id="3.30.70.270">
    <property type="match status" value="1"/>
</dbReference>
<dbReference type="InterPro" id="IPR000160">
    <property type="entry name" value="GGDEF_dom"/>
</dbReference>
<dbReference type="PROSITE" id="PS50887">
    <property type="entry name" value="GGDEF"/>
    <property type="match status" value="1"/>
</dbReference>
<dbReference type="InterPro" id="IPR043128">
    <property type="entry name" value="Rev_trsase/Diguanyl_cyclase"/>
</dbReference>
<dbReference type="EC" id="2.7.7.65" evidence="2"/>
<name>A0AA51RR11_9GAMM</name>
<dbReference type="RefSeq" id="WP_309201203.1">
    <property type="nucleotide sequence ID" value="NZ_CP133548.1"/>
</dbReference>
<evidence type="ECO:0000313" key="7">
    <source>
        <dbReference type="Proteomes" id="UP001239782"/>
    </source>
</evidence>
<evidence type="ECO:0000313" key="6">
    <source>
        <dbReference type="EMBL" id="WMS86052.1"/>
    </source>
</evidence>
<dbReference type="PANTHER" id="PTHR45138:SF9">
    <property type="entry name" value="DIGUANYLATE CYCLASE DGCM-RELATED"/>
    <property type="match status" value="1"/>
</dbReference>
<gene>
    <name evidence="6" type="ORF">Q9312_12570</name>
</gene>
<accession>A0AA51RR11</accession>
<dbReference type="Proteomes" id="UP001239782">
    <property type="component" value="Chromosome"/>
</dbReference>
<dbReference type="SUPFAM" id="SSF55073">
    <property type="entry name" value="Nucleotide cyclase"/>
    <property type="match status" value="1"/>
</dbReference>
<reference evidence="6 7" key="1">
    <citation type="submission" date="2023-08" db="EMBL/GenBank/DDBJ databases">
        <title>Pleionea litopenaei sp. nov., isolated from stomach of juvenile Litopenaeus vannamei.</title>
        <authorList>
            <person name="Rho A.M."/>
            <person name="Hwang C.Y."/>
        </authorList>
    </citation>
    <scope>NUCLEOTIDE SEQUENCE [LARGE SCALE GENOMIC DNA]</scope>
    <source>
        <strain evidence="6 7">HL-JVS1</strain>
    </source>
</reference>